<dbReference type="RefSeq" id="WP_157066873.1">
    <property type="nucleotide sequence ID" value="NZ_JAEFBX010000002.1"/>
</dbReference>
<evidence type="ECO:0000256" key="2">
    <source>
        <dbReference type="SAM" id="MobiDB-lite"/>
    </source>
</evidence>
<dbReference type="EMBL" id="LMTR01000093">
    <property type="protein sequence ID" value="KWT64300.1"/>
    <property type="molecule type" value="Genomic_DNA"/>
</dbReference>
<feature type="coiled-coil region" evidence="1">
    <location>
        <begin position="26"/>
        <end position="53"/>
    </location>
</feature>
<evidence type="ECO:0000313" key="3">
    <source>
        <dbReference type="EMBL" id="KWT64300.1"/>
    </source>
</evidence>
<evidence type="ECO:0000313" key="4">
    <source>
        <dbReference type="Proteomes" id="UP000059074"/>
    </source>
</evidence>
<sequence length="105" mass="11233">MRIIILGALLATIASAFVLYSSNYDTRLLEEQVAKQERAIERARSDIAVLKAERAHLGRPARIEPLARALGLGPASERQLAPSVAAALDRASGSDTGSVPQNRGR</sequence>
<feature type="compositionally biased region" description="Polar residues" evidence="2">
    <location>
        <begin position="93"/>
        <end position="105"/>
    </location>
</feature>
<protein>
    <recommendedName>
        <fullName evidence="5">Cell division protein FtsL</fullName>
    </recommendedName>
</protein>
<dbReference type="PATRIC" id="fig|121290.4.peg.743"/>
<dbReference type="InterPro" id="IPR007060">
    <property type="entry name" value="FtsL/DivIC"/>
</dbReference>
<feature type="region of interest" description="Disordered" evidence="2">
    <location>
        <begin position="84"/>
        <end position="105"/>
    </location>
</feature>
<proteinExistence type="predicted"/>
<evidence type="ECO:0000256" key="1">
    <source>
        <dbReference type="SAM" id="Coils"/>
    </source>
</evidence>
<gene>
    <name evidence="3" type="ORF">APY04_3312</name>
</gene>
<dbReference type="Proteomes" id="UP000059074">
    <property type="component" value="Unassembled WGS sequence"/>
</dbReference>
<accession>A0A120CT85</accession>
<name>A0A120CT85_HYPSL</name>
<evidence type="ECO:0008006" key="5">
    <source>
        <dbReference type="Google" id="ProtNLM"/>
    </source>
</evidence>
<comment type="caution">
    <text evidence="3">The sequence shown here is derived from an EMBL/GenBank/DDBJ whole genome shotgun (WGS) entry which is preliminary data.</text>
</comment>
<dbReference type="STRING" id="121290.APY04_3312"/>
<dbReference type="AlphaFoldDB" id="A0A120CT85"/>
<reference evidence="3 4" key="1">
    <citation type="submission" date="2015-10" db="EMBL/GenBank/DDBJ databases">
        <title>Transcriptomic analysis of a linuron degrading triple-species bacterial consortium.</title>
        <authorList>
            <person name="Albers P."/>
        </authorList>
    </citation>
    <scope>NUCLEOTIDE SEQUENCE [LARGE SCALE GENOMIC DNA]</scope>
    <source>
        <strain evidence="3 4">WDL6</strain>
    </source>
</reference>
<dbReference type="OrthoDB" id="7933661at2"/>
<organism evidence="3 4">
    <name type="scientific">Hyphomicrobium sulfonivorans</name>
    <dbReference type="NCBI Taxonomy" id="121290"/>
    <lineage>
        <taxon>Bacteria</taxon>
        <taxon>Pseudomonadati</taxon>
        <taxon>Pseudomonadota</taxon>
        <taxon>Alphaproteobacteria</taxon>
        <taxon>Hyphomicrobiales</taxon>
        <taxon>Hyphomicrobiaceae</taxon>
        <taxon>Hyphomicrobium</taxon>
    </lineage>
</organism>
<keyword evidence="4" id="KW-1185">Reference proteome</keyword>
<keyword evidence="1" id="KW-0175">Coiled coil</keyword>
<dbReference type="Pfam" id="PF04977">
    <property type="entry name" value="DivIC"/>
    <property type="match status" value="1"/>
</dbReference>